<dbReference type="InterPro" id="IPR038063">
    <property type="entry name" value="Transpep_catalytic_dom"/>
</dbReference>
<evidence type="ECO:0000259" key="8">
    <source>
        <dbReference type="PROSITE" id="PS52029"/>
    </source>
</evidence>
<proteinExistence type="inferred from homology"/>
<dbReference type="UniPathway" id="UPA00219"/>
<accession>H8KM88</accession>
<protein>
    <recommendedName>
        <fullName evidence="8">L,D-TPase catalytic domain-containing protein</fullName>
    </recommendedName>
</protein>
<dbReference type="GO" id="GO:0009252">
    <property type="term" value="P:peptidoglycan biosynthetic process"/>
    <property type="evidence" value="ECO:0007669"/>
    <property type="project" value="UniProtKB-UniPathway"/>
</dbReference>
<keyword evidence="10" id="KW-1185">Reference proteome</keyword>
<evidence type="ECO:0000313" key="9">
    <source>
        <dbReference type="EMBL" id="AFD09270.1"/>
    </source>
</evidence>
<comment type="pathway">
    <text evidence="1 7">Cell wall biogenesis; peptidoglycan biosynthesis.</text>
</comment>
<dbReference type="RefSeq" id="WP_014682492.1">
    <property type="nucleotide sequence ID" value="NC_017770.1"/>
</dbReference>
<sequence>MKKNIIRAVVFASACLIAFNYFPEKSIVPNVKIDKLVVLKSKRKLLAYENGVLIKTYTISLGINPIGAKEFEGDMKTPEGIYTINDKNPNSGYYKNLGVSYPNDHDIKHAATLGKPTGGDIKIHGLRNGMGFLNKFQRFFDWTYGCMALTNKEVEELYQHVPIGTVIEIKP</sequence>
<dbReference type="GO" id="GO:0016740">
    <property type="term" value="F:transferase activity"/>
    <property type="evidence" value="ECO:0007669"/>
    <property type="project" value="UniProtKB-KW"/>
</dbReference>
<evidence type="ECO:0000256" key="6">
    <source>
        <dbReference type="ARBA" id="ARBA00023316"/>
    </source>
</evidence>
<dbReference type="eggNOG" id="COG3034">
    <property type="taxonomic scope" value="Bacteria"/>
</dbReference>
<dbReference type="Gene3D" id="2.40.440.10">
    <property type="entry name" value="L,D-transpeptidase catalytic domain-like"/>
    <property type="match status" value="1"/>
</dbReference>
<evidence type="ECO:0000313" key="10">
    <source>
        <dbReference type="Proteomes" id="UP000007590"/>
    </source>
</evidence>
<evidence type="ECO:0000256" key="3">
    <source>
        <dbReference type="ARBA" id="ARBA00022679"/>
    </source>
</evidence>
<dbReference type="EMBL" id="CP003349">
    <property type="protein sequence ID" value="AFD09270.1"/>
    <property type="molecule type" value="Genomic_DNA"/>
</dbReference>
<dbReference type="GO" id="GO:0008360">
    <property type="term" value="P:regulation of cell shape"/>
    <property type="evidence" value="ECO:0007669"/>
    <property type="project" value="UniProtKB-UniRule"/>
</dbReference>
<dbReference type="PANTHER" id="PTHR36699:SF1">
    <property type="entry name" value="L,D-TRANSPEPTIDASE YAFK-RELATED"/>
    <property type="match status" value="1"/>
</dbReference>
<dbReference type="OrthoDB" id="9809748at2"/>
<dbReference type="STRING" id="929556.Solca_4280"/>
<dbReference type="CDD" id="cd16913">
    <property type="entry name" value="YkuD_like"/>
    <property type="match status" value="1"/>
</dbReference>
<dbReference type="KEGG" id="scn:Solca_4280"/>
<dbReference type="Proteomes" id="UP000007590">
    <property type="component" value="Chromosome"/>
</dbReference>
<comment type="similarity">
    <text evidence="2">Belongs to the YkuD family.</text>
</comment>
<feature type="active site" description="Nucleophile" evidence="7">
    <location>
        <position position="146"/>
    </location>
</feature>
<dbReference type="PROSITE" id="PS52029">
    <property type="entry name" value="LD_TPASE"/>
    <property type="match status" value="1"/>
</dbReference>
<dbReference type="SUPFAM" id="SSF141523">
    <property type="entry name" value="L,D-transpeptidase catalytic domain-like"/>
    <property type="match status" value="1"/>
</dbReference>
<dbReference type="AlphaFoldDB" id="H8KM88"/>
<evidence type="ECO:0000256" key="4">
    <source>
        <dbReference type="ARBA" id="ARBA00022960"/>
    </source>
</evidence>
<organism evidence="9 10">
    <name type="scientific">Solitalea canadensis (strain ATCC 29591 / DSM 3403 / JCM 21819 / LMG 8368 / NBRC 15130 / NCIMB 12057 / USAM 9D)</name>
    <name type="common">Flexibacter canadensis</name>
    <dbReference type="NCBI Taxonomy" id="929556"/>
    <lineage>
        <taxon>Bacteria</taxon>
        <taxon>Pseudomonadati</taxon>
        <taxon>Bacteroidota</taxon>
        <taxon>Sphingobacteriia</taxon>
        <taxon>Sphingobacteriales</taxon>
        <taxon>Sphingobacteriaceae</taxon>
        <taxon>Solitalea</taxon>
    </lineage>
</organism>
<dbReference type="InterPro" id="IPR005490">
    <property type="entry name" value="LD_TPept_cat_dom"/>
</dbReference>
<dbReference type="PANTHER" id="PTHR36699">
    <property type="entry name" value="LD-TRANSPEPTIDASE"/>
    <property type="match status" value="1"/>
</dbReference>
<keyword evidence="3" id="KW-0808">Transferase</keyword>
<dbReference type="HOGENOM" id="CLU_102842_0_1_10"/>
<dbReference type="GO" id="GO:0071555">
    <property type="term" value="P:cell wall organization"/>
    <property type="evidence" value="ECO:0007669"/>
    <property type="project" value="UniProtKB-UniRule"/>
</dbReference>
<keyword evidence="6 7" id="KW-0961">Cell wall biogenesis/degradation</keyword>
<keyword evidence="5 7" id="KW-0573">Peptidoglycan synthesis</keyword>
<reference evidence="9" key="1">
    <citation type="submission" date="2012-02" db="EMBL/GenBank/DDBJ databases">
        <title>The complete genome of Solitalea canadensis DSM 3403.</title>
        <authorList>
            <consortium name="US DOE Joint Genome Institute (JGI-PGF)"/>
            <person name="Lucas S."/>
            <person name="Copeland A."/>
            <person name="Lapidus A."/>
            <person name="Glavina del Rio T."/>
            <person name="Dalin E."/>
            <person name="Tice H."/>
            <person name="Bruce D."/>
            <person name="Goodwin L."/>
            <person name="Pitluck S."/>
            <person name="Peters L."/>
            <person name="Ovchinnikova G."/>
            <person name="Lu M."/>
            <person name="Kyrpides N."/>
            <person name="Mavromatis K."/>
            <person name="Ivanova N."/>
            <person name="Brettin T."/>
            <person name="Detter J.C."/>
            <person name="Han C."/>
            <person name="Larimer F."/>
            <person name="Land M."/>
            <person name="Hauser L."/>
            <person name="Markowitz V."/>
            <person name="Cheng J.-F."/>
            <person name="Hugenholtz P."/>
            <person name="Woyke T."/>
            <person name="Wu D."/>
            <person name="Spring S."/>
            <person name="Schroeder M."/>
            <person name="Kopitz M."/>
            <person name="Brambilla E."/>
            <person name="Klenk H.-P."/>
            <person name="Eisen J.A."/>
        </authorList>
    </citation>
    <scope>NUCLEOTIDE SEQUENCE</scope>
    <source>
        <strain evidence="9">DSM 3403</strain>
    </source>
</reference>
<evidence type="ECO:0000256" key="7">
    <source>
        <dbReference type="PROSITE-ProRule" id="PRU01373"/>
    </source>
</evidence>
<dbReference type="MEROPS" id="C82.A01"/>
<gene>
    <name evidence="9" type="ordered locus">Solca_4280</name>
</gene>
<dbReference type="GO" id="GO:0004180">
    <property type="term" value="F:carboxypeptidase activity"/>
    <property type="evidence" value="ECO:0007669"/>
    <property type="project" value="UniProtKB-ARBA"/>
</dbReference>
<feature type="active site" description="Proton donor/acceptor" evidence="7">
    <location>
        <position position="124"/>
    </location>
</feature>
<keyword evidence="4 7" id="KW-0133">Cell shape</keyword>
<dbReference type="Pfam" id="PF03734">
    <property type="entry name" value="YkuD"/>
    <property type="match status" value="1"/>
</dbReference>
<feature type="domain" description="L,D-TPase catalytic" evidence="8">
    <location>
        <begin position="34"/>
        <end position="170"/>
    </location>
</feature>
<evidence type="ECO:0000256" key="5">
    <source>
        <dbReference type="ARBA" id="ARBA00022984"/>
    </source>
</evidence>
<evidence type="ECO:0000256" key="2">
    <source>
        <dbReference type="ARBA" id="ARBA00005992"/>
    </source>
</evidence>
<name>H8KM88_SOLCM</name>
<evidence type="ECO:0000256" key="1">
    <source>
        <dbReference type="ARBA" id="ARBA00004752"/>
    </source>
</evidence>